<dbReference type="AlphaFoldDB" id="A0A0P5NQC6"/>
<dbReference type="SUPFAM" id="SSF47095">
    <property type="entry name" value="HMG-box"/>
    <property type="match status" value="1"/>
</dbReference>
<feature type="coiled-coil region" evidence="1">
    <location>
        <begin position="264"/>
        <end position="291"/>
    </location>
</feature>
<dbReference type="GO" id="GO:0045892">
    <property type="term" value="P:negative regulation of DNA-templated transcription"/>
    <property type="evidence" value="ECO:0007669"/>
    <property type="project" value="TreeGrafter"/>
</dbReference>
<sequence>MALPQNYRQNAMASPAPIPSTGSSHAMNHNHGMPVSFNILKERLRASGSQGMSKDASNQNPFVMNPHGHPQFNPQKLGTKFAVAGNNSLKPPKAPEKPLMPYMRYSRKVWDEVKGANQELKLWEIGKIIGQMWRDLPDGDKQEFVEEYETEKIEYERTLKAYHNSPAYQAYITAKNKAQQGADEKESASERGMSAKAGFNDRRIEIQPAEDEEDIDDGMSVKHVSHARYVRNHRLVHEIFSDVVVPDVRSVVTTARMQVLKRQVHSLTMHQKKLETELQQIEEKFDSKKRKFVESSSAFQDDLIRTCRKPIDEETFQQMVEQQTEIIKKEREREKERQNELMREREAAAAVAALQAEKEAAIAAAAAAAIAASAPAQAMETEDVATPEVKEECATAAPPSSKTFTESSEAKTVEAAASLPVVEETPSAPVPMETEEMTPTTETVKVDEIPRQEPSHAAFVPPQASIVETPAVPVVETASVVEPVPMAETASNEEKPAVVEGTPHMEMAPVAVGVAESDSVADAALPLRSNVIIHPSVEPPSCPPVLQGAQPETSLAPSVIKAAPEPTAAVTAPESASHSYQTHQPPIQQPVEDVPVSSVQPIAPAIPAETPTPPTEVATNESITANQPVSAPSEPVLKEQPVEPVTDKVTTEVQQANISEPTPISNEIAATANIAQEEQTGQQPSDVTQTTESHAQPTTEP</sequence>
<dbReference type="PANTHER" id="PTHR46232:SF1">
    <property type="entry name" value="SWI_SNF-RELATED MATRIX-ASSOCIATED ACTIN-DEPENDENT REGULATOR OF CHROMATIN SUBFAMILY E MEMBER 1"/>
    <property type="match status" value="1"/>
</dbReference>
<feature type="compositionally biased region" description="Polar residues" evidence="2">
    <location>
        <begin position="620"/>
        <end position="630"/>
    </location>
</feature>
<reference evidence="3" key="1">
    <citation type="submission" date="2015-10" db="EMBL/GenBank/DDBJ databases">
        <title>EvidentialGene: Evidence-directed Construction of Complete mRNA Transcriptomes without Genomes.</title>
        <authorList>
            <person name="Gilbert D.G."/>
        </authorList>
    </citation>
    <scope>NUCLEOTIDE SEQUENCE</scope>
</reference>
<dbReference type="OrthoDB" id="30931at2759"/>
<protein>
    <submittedName>
        <fullName evidence="3">SWI/SNF-related matrix-associated actin-dependent regulator of chromatin subfamily E member</fullName>
    </submittedName>
</protein>
<proteinExistence type="predicted"/>
<dbReference type="PROSITE" id="PS50118">
    <property type="entry name" value="HMG_BOX_2"/>
    <property type="match status" value="1"/>
</dbReference>
<dbReference type="PANTHER" id="PTHR46232">
    <property type="entry name" value="SMARCE1 REGULATOR OF CHROMATIN"/>
    <property type="match status" value="1"/>
</dbReference>
<dbReference type="InterPro" id="IPR036910">
    <property type="entry name" value="HMG_box_dom_sf"/>
</dbReference>
<feature type="compositionally biased region" description="Low complexity" evidence="2">
    <location>
        <begin position="605"/>
        <end position="619"/>
    </location>
</feature>
<name>A0A0P5NQC6_9CRUS</name>
<accession>A0A0P5NQC6</accession>
<dbReference type="InterPro" id="IPR009071">
    <property type="entry name" value="HMG_box_dom"/>
</dbReference>
<evidence type="ECO:0000256" key="1">
    <source>
        <dbReference type="SAM" id="Coils"/>
    </source>
</evidence>
<organism evidence="3">
    <name type="scientific">Daphnia magna</name>
    <dbReference type="NCBI Taxonomy" id="35525"/>
    <lineage>
        <taxon>Eukaryota</taxon>
        <taxon>Metazoa</taxon>
        <taxon>Ecdysozoa</taxon>
        <taxon>Arthropoda</taxon>
        <taxon>Crustacea</taxon>
        <taxon>Branchiopoda</taxon>
        <taxon>Diplostraca</taxon>
        <taxon>Cladocera</taxon>
        <taxon>Anomopoda</taxon>
        <taxon>Daphniidae</taxon>
        <taxon>Daphnia</taxon>
    </lineage>
</organism>
<dbReference type="FunFam" id="1.10.30.10:FF:000048">
    <property type="entry name" value="Putative SWI/SNF-related matrix-associated actin-dependent regulator chromatin subfamily E member"/>
    <property type="match status" value="1"/>
</dbReference>
<dbReference type="CDD" id="cd21983">
    <property type="entry name" value="HMG-box_SMARCE1"/>
    <property type="match status" value="1"/>
</dbReference>
<feature type="region of interest" description="Disordered" evidence="2">
    <location>
        <begin position="672"/>
        <end position="701"/>
    </location>
</feature>
<evidence type="ECO:0000256" key="2">
    <source>
        <dbReference type="SAM" id="MobiDB-lite"/>
    </source>
</evidence>
<dbReference type="EMBL" id="GDIQ01073098">
    <property type="protein sequence ID" value="JAN21639.1"/>
    <property type="molecule type" value="Transcribed_RNA"/>
</dbReference>
<feature type="region of interest" description="Disordered" evidence="2">
    <location>
        <begin position="1"/>
        <end position="32"/>
    </location>
</feature>
<dbReference type="GO" id="GO:0031492">
    <property type="term" value="F:nucleosomal DNA binding"/>
    <property type="evidence" value="ECO:0007669"/>
    <property type="project" value="TreeGrafter"/>
</dbReference>
<feature type="compositionally biased region" description="Polar residues" evidence="2">
    <location>
        <begin position="398"/>
        <end position="407"/>
    </location>
</feature>
<dbReference type="SMART" id="SM00398">
    <property type="entry name" value="HMG"/>
    <property type="match status" value="1"/>
</dbReference>
<dbReference type="GO" id="GO:0016922">
    <property type="term" value="F:nuclear receptor binding"/>
    <property type="evidence" value="ECO:0007669"/>
    <property type="project" value="TreeGrafter"/>
</dbReference>
<dbReference type="GO" id="GO:0016514">
    <property type="term" value="C:SWI/SNF complex"/>
    <property type="evidence" value="ECO:0007669"/>
    <property type="project" value="TreeGrafter"/>
</dbReference>
<dbReference type="Pfam" id="PF00505">
    <property type="entry name" value="HMG_box"/>
    <property type="match status" value="1"/>
</dbReference>
<keyword evidence="1" id="KW-0175">Coiled coil</keyword>
<feature type="compositionally biased region" description="Polar residues" evidence="2">
    <location>
        <begin position="1"/>
        <end position="12"/>
    </location>
</feature>
<feature type="coiled-coil region" evidence="1">
    <location>
        <begin position="319"/>
        <end position="348"/>
    </location>
</feature>
<feature type="region of interest" description="Disordered" evidence="2">
    <location>
        <begin position="381"/>
        <end position="440"/>
    </location>
</feature>
<dbReference type="Gene3D" id="1.10.30.10">
    <property type="entry name" value="High mobility group box domain"/>
    <property type="match status" value="1"/>
</dbReference>
<feature type="compositionally biased region" description="Basic and acidic residues" evidence="2">
    <location>
        <begin position="636"/>
        <end position="646"/>
    </location>
</feature>
<feature type="compositionally biased region" description="Polar residues" evidence="2">
    <location>
        <begin position="673"/>
        <end position="701"/>
    </location>
</feature>
<evidence type="ECO:0000313" key="3">
    <source>
        <dbReference type="EMBL" id="JAN21639.1"/>
    </source>
</evidence>
<feature type="region of interest" description="Disordered" evidence="2">
    <location>
        <begin position="605"/>
        <end position="646"/>
    </location>
</feature>